<name>A0A3S8RM61_9FIRM</name>
<dbReference type="Gene3D" id="3.30.70.930">
    <property type="match status" value="1"/>
</dbReference>
<proteinExistence type="inferred from homology"/>
<dbReference type="SUPFAM" id="SSF89957">
    <property type="entry name" value="MTH1187/YkoF-like"/>
    <property type="match status" value="1"/>
</dbReference>
<evidence type="ECO:0000259" key="2">
    <source>
        <dbReference type="Pfam" id="PF01910"/>
    </source>
</evidence>
<evidence type="ECO:0000313" key="3">
    <source>
        <dbReference type="EMBL" id="AZK43939.1"/>
    </source>
</evidence>
<dbReference type="InterPro" id="IPR029756">
    <property type="entry name" value="MTH1187/YkoF-like"/>
</dbReference>
<dbReference type="RefSeq" id="WP_013852597.1">
    <property type="nucleotide sequence ID" value="NZ_CP034234.1"/>
</dbReference>
<feature type="domain" description="Thiamine-binding protein" evidence="2">
    <location>
        <begin position="5"/>
        <end position="96"/>
    </location>
</feature>
<keyword evidence="4" id="KW-1185">Reference proteome</keyword>
<dbReference type="PANTHER" id="PTHR33777:SF1">
    <property type="entry name" value="UPF0045 PROTEIN ECM15"/>
    <property type="match status" value="1"/>
</dbReference>
<comment type="similarity">
    <text evidence="1">Belongs to the UPF0045 family.</text>
</comment>
<accession>A0A3S8RM61</accession>
<dbReference type="EMBL" id="CP034234">
    <property type="protein sequence ID" value="AZK43939.1"/>
    <property type="molecule type" value="Genomic_DNA"/>
</dbReference>
<dbReference type="AlphaFoldDB" id="A0A3S8RM61"/>
<dbReference type="InterPro" id="IPR051614">
    <property type="entry name" value="UPF0045_domain"/>
</dbReference>
<organism evidence="3 4">
    <name type="scientific">Erysipelothrix piscisicarius</name>
    <dbReference type="NCBI Taxonomy" id="2485784"/>
    <lineage>
        <taxon>Bacteria</taxon>
        <taxon>Bacillati</taxon>
        <taxon>Bacillota</taxon>
        <taxon>Erysipelotrichia</taxon>
        <taxon>Erysipelotrichales</taxon>
        <taxon>Erysipelotrichaceae</taxon>
        <taxon>Erysipelothrix</taxon>
    </lineage>
</organism>
<dbReference type="KEGG" id="eri:EEI45_03360"/>
<dbReference type="PANTHER" id="PTHR33777">
    <property type="entry name" value="UPF0045 PROTEIN ECM15"/>
    <property type="match status" value="1"/>
</dbReference>
<evidence type="ECO:0000313" key="4">
    <source>
        <dbReference type="Proteomes" id="UP000278804"/>
    </source>
</evidence>
<dbReference type="GO" id="GO:0005829">
    <property type="term" value="C:cytosol"/>
    <property type="evidence" value="ECO:0007669"/>
    <property type="project" value="TreeGrafter"/>
</dbReference>
<dbReference type="Proteomes" id="UP000278804">
    <property type="component" value="Chromosome"/>
</dbReference>
<protein>
    <submittedName>
        <fullName evidence="3">Thiamine-binding protein</fullName>
    </submittedName>
</protein>
<gene>
    <name evidence="3" type="ORF">EEI45_03360</name>
</gene>
<reference evidence="3 4" key="1">
    <citation type="journal article" date="2020" name="Int. J. Syst. Evol. Microbiol.">
        <title>Description of Erysipelothrix piscisicarius sp. nov., an emergent fish pathogen, and assessment of virulence using a tiger barb (Puntigrus tetrazona) infection model.</title>
        <authorList>
            <person name="Pomaranski E.K."/>
            <person name="Griffin M.J."/>
            <person name="Camus A.C."/>
            <person name="Armwood A.R."/>
            <person name="Shelley J."/>
            <person name="Waldbieser G.C."/>
            <person name="LaFrentz B.R."/>
            <person name="Garcia J.C."/>
            <person name="Yanong R."/>
            <person name="Soto E."/>
        </authorList>
    </citation>
    <scope>NUCLEOTIDE SEQUENCE [LARGE SCALE GENOMIC DNA]</scope>
    <source>
        <strain evidence="3 4">15TAL0474</strain>
    </source>
</reference>
<dbReference type="GeneID" id="41395843"/>
<dbReference type="InterPro" id="IPR002767">
    <property type="entry name" value="Thiamine_BP"/>
</dbReference>
<dbReference type="Pfam" id="PF01910">
    <property type="entry name" value="Thiamine_BP"/>
    <property type="match status" value="1"/>
</dbReference>
<sequence>MNASVAIQILPNTTSNEETIRIVDEVIAYIAQTGLNYVVGPFETSIEGDYDELMEIVKNCQLIAVKAGADKVSAYVKIAYAPTAHILTIDEKITKHQK</sequence>
<evidence type="ECO:0000256" key="1">
    <source>
        <dbReference type="ARBA" id="ARBA00010272"/>
    </source>
</evidence>